<evidence type="ECO:0000256" key="7">
    <source>
        <dbReference type="ARBA" id="ARBA00035337"/>
    </source>
</evidence>
<dbReference type="EMBL" id="CYRY02005204">
    <property type="protein sequence ID" value="VCW69655.1"/>
    <property type="molecule type" value="Genomic_DNA"/>
</dbReference>
<evidence type="ECO:0000256" key="4">
    <source>
        <dbReference type="ARBA" id="ARBA00023274"/>
    </source>
</evidence>
<comment type="similarity">
    <text evidence="1">Belongs to the eukaryotic ribosomal protein eL31 family.</text>
</comment>
<gene>
    <name evidence="8" type="ORF">BN2614_LOCUS2</name>
</gene>
<protein>
    <recommendedName>
        <fullName evidence="6">Large ribosomal subunit protein eL31</fullName>
    </recommendedName>
    <alternativeName>
        <fullName evidence="7">60S ribosomal protein L31</fullName>
    </alternativeName>
</protein>
<keyword evidence="3" id="KW-0689">Ribosomal protein</keyword>
<dbReference type="InterPro" id="IPR000054">
    <property type="entry name" value="Ribosomal_eL31"/>
</dbReference>
<proteinExistence type="inferred from homology"/>
<name>A0A9X9LJM0_GULGU</name>
<dbReference type="PANTHER" id="PTHR10956:SF0">
    <property type="entry name" value="60S RIBOSOMAL PROTEIN L31"/>
    <property type="match status" value="1"/>
</dbReference>
<evidence type="ECO:0000256" key="1">
    <source>
        <dbReference type="ARBA" id="ARBA00010808"/>
    </source>
</evidence>
<comment type="function">
    <text evidence="5">Component of the large ribosomal subunit. The ribosome is a large ribonucleoprotein complex responsible for the synthesis of proteins in the cell.</text>
</comment>
<dbReference type="InterPro" id="IPR023621">
    <property type="entry name" value="Ribosomal_eL31_dom_sf"/>
</dbReference>
<sequence>MAPAKKGGKKRKGHFAITEVVTREHTVTINKYIHRVDLKTCVLWTLKETKKFAMKEMGTPDVCIVTRLSKSVRAKGIRNVLYYICVCLSRKHSKNEDSPNRVCILVTCVPVGI</sequence>
<reference evidence="8 9" key="1">
    <citation type="submission" date="2018-10" db="EMBL/GenBank/DDBJ databases">
        <authorList>
            <person name="Ekblom R."/>
            <person name="Jareborg N."/>
        </authorList>
    </citation>
    <scope>NUCLEOTIDE SEQUENCE [LARGE SCALE GENOMIC DNA]</scope>
    <source>
        <tissue evidence="8">Muscle</tissue>
    </source>
</reference>
<dbReference type="SMART" id="SM01380">
    <property type="entry name" value="Ribosomal_L31e"/>
    <property type="match status" value="1"/>
</dbReference>
<dbReference type="Gene3D" id="3.10.440.10">
    <property type="match status" value="1"/>
</dbReference>
<keyword evidence="4" id="KW-0687">Ribonucleoprotein</keyword>
<dbReference type="AlphaFoldDB" id="A0A9X9LJM0"/>
<dbReference type="Pfam" id="PF01198">
    <property type="entry name" value="Ribosomal_L31e"/>
    <property type="match status" value="1"/>
</dbReference>
<evidence type="ECO:0000313" key="8">
    <source>
        <dbReference type="EMBL" id="VCW69655.1"/>
    </source>
</evidence>
<dbReference type="GO" id="GO:0002181">
    <property type="term" value="P:cytoplasmic translation"/>
    <property type="evidence" value="ECO:0007669"/>
    <property type="project" value="TreeGrafter"/>
</dbReference>
<comment type="caution">
    <text evidence="8">The sequence shown here is derived from an EMBL/GenBank/DDBJ whole genome shotgun (WGS) entry which is preliminary data.</text>
</comment>
<dbReference type="FunFam" id="3.10.440.10:FF:000001">
    <property type="entry name" value="60S ribosomal protein L31"/>
    <property type="match status" value="1"/>
</dbReference>
<dbReference type="Proteomes" id="UP000269945">
    <property type="component" value="Unassembled WGS sequence"/>
</dbReference>
<dbReference type="GO" id="GO:0022625">
    <property type="term" value="C:cytosolic large ribosomal subunit"/>
    <property type="evidence" value="ECO:0007669"/>
    <property type="project" value="TreeGrafter"/>
</dbReference>
<accession>A0A9X9LJM0</accession>
<keyword evidence="9" id="KW-1185">Reference proteome</keyword>
<evidence type="ECO:0000256" key="6">
    <source>
        <dbReference type="ARBA" id="ARBA00035230"/>
    </source>
</evidence>
<organism evidence="8 9">
    <name type="scientific">Gulo gulo</name>
    <name type="common">Wolverine</name>
    <name type="synonym">Gluton</name>
    <dbReference type="NCBI Taxonomy" id="48420"/>
    <lineage>
        <taxon>Eukaryota</taxon>
        <taxon>Metazoa</taxon>
        <taxon>Chordata</taxon>
        <taxon>Craniata</taxon>
        <taxon>Vertebrata</taxon>
        <taxon>Euteleostomi</taxon>
        <taxon>Mammalia</taxon>
        <taxon>Eutheria</taxon>
        <taxon>Laurasiatheria</taxon>
        <taxon>Carnivora</taxon>
        <taxon>Caniformia</taxon>
        <taxon>Musteloidea</taxon>
        <taxon>Mustelidae</taxon>
        <taxon>Guloninae</taxon>
        <taxon>Gulo</taxon>
    </lineage>
</organism>
<dbReference type="PANTHER" id="PTHR10956">
    <property type="entry name" value="60S RIBOSOMAL PROTEIN L31"/>
    <property type="match status" value="1"/>
</dbReference>
<evidence type="ECO:0000313" key="9">
    <source>
        <dbReference type="Proteomes" id="UP000269945"/>
    </source>
</evidence>
<dbReference type="GO" id="GO:0003735">
    <property type="term" value="F:structural constituent of ribosome"/>
    <property type="evidence" value="ECO:0007669"/>
    <property type="project" value="InterPro"/>
</dbReference>
<dbReference type="SUPFAM" id="SSF54575">
    <property type="entry name" value="Ribosomal protein L31e"/>
    <property type="match status" value="1"/>
</dbReference>
<evidence type="ECO:0000256" key="3">
    <source>
        <dbReference type="ARBA" id="ARBA00022980"/>
    </source>
</evidence>
<comment type="subunit">
    <text evidence="2">Component of the large ribosomal subunit.</text>
</comment>
<evidence type="ECO:0000256" key="2">
    <source>
        <dbReference type="ARBA" id="ARBA00011133"/>
    </source>
</evidence>
<evidence type="ECO:0000256" key="5">
    <source>
        <dbReference type="ARBA" id="ARBA00034092"/>
    </source>
</evidence>